<organism evidence="1 2">
    <name type="scientific">Datura stramonium</name>
    <name type="common">Jimsonweed</name>
    <name type="synonym">Common thornapple</name>
    <dbReference type="NCBI Taxonomy" id="4076"/>
    <lineage>
        <taxon>Eukaryota</taxon>
        <taxon>Viridiplantae</taxon>
        <taxon>Streptophyta</taxon>
        <taxon>Embryophyta</taxon>
        <taxon>Tracheophyta</taxon>
        <taxon>Spermatophyta</taxon>
        <taxon>Magnoliopsida</taxon>
        <taxon>eudicotyledons</taxon>
        <taxon>Gunneridae</taxon>
        <taxon>Pentapetalae</taxon>
        <taxon>asterids</taxon>
        <taxon>lamiids</taxon>
        <taxon>Solanales</taxon>
        <taxon>Solanaceae</taxon>
        <taxon>Solanoideae</taxon>
        <taxon>Datureae</taxon>
        <taxon>Datura</taxon>
    </lineage>
</organism>
<name>A0ABS8VCI0_DATST</name>
<proteinExistence type="predicted"/>
<feature type="non-terminal residue" evidence="1">
    <location>
        <position position="76"/>
    </location>
</feature>
<keyword evidence="2" id="KW-1185">Reference proteome</keyword>
<sequence>MQLAVAASKTFKQIAIILDRIATHNYTRHGGDQSEGLNMGNPLSYHLTKENHDHDQMMVVMSTNIVLLTMKLTEAE</sequence>
<reference evidence="1 2" key="1">
    <citation type="journal article" date="2021" name="BMC Genomics">
        <title>Datura genome reveals duplications of psychoactive alkaloid biosynthetic genes and high mutation rate following tissue culture.</title>
        <authorList>
            <person name="Rajewski A."/>
            <person name="Carter-House D."/>
            <person name="Stajich J."/>
            <person name="Litt A."/>
        </authorList>
    </citation>
    <scope>NUCLEOTIDE SEQUENCE [LARGE SCALE GENOMIC DNA]</scope>
    <source>
        <strain evidence="1">AR-01</strain>
    </source>
</reference>
<accession>A0ABS8VCI0</accession>
<protein>
    <submittedName>
        <fullName evidence="1">Uncharacterized protein</fullName>
    </submittedName>
</protein>
<gene>
    <name evidence="1" type="ORF">HAX54_033432</name>
</gene>
<dbReference type="EMBL" id="JACEIK010004276">
    <property type="protein sequence ID" value="MCD9644906.1"/>
    <property type="molecule type" value="Genomic_DNA"/>
</dbReference>
<evidence type="ECO:0000313" key="2">
    <source>
        <dbReference type="Proteomes" id="UP000823775"/>
    </source>
</evidence>
<evidence type="ECO:0000313" key="1">
    <source>
        <dbReference type="EMBL" id="MCD9644906.1"/>
    </source>
</evidence>
<comment type="caution">
    <text evidence="1">The sequence shown here is derived from an EMBL/GenBank/DDBJ whole genome shotgun (WGS) entry which is preliminary data.</text>
</comment>
<dbReference type="Proteomes" id="UP000823775">
    <property type="component" value="Unassembled WGS sequence"/>
</dbReference>